<dbReference type="AlphaFoldDB" id="A0A061D798"/>
<proteinExistence type="predicted"/>
<dbReference type="KEGG" id="bbig:BBBOND_0209950"/>
<keyword evidence="3" id="KW-1185">Reference proteome</keyword>
<accession>A0A061D798</accession>
<dbReference type="GeneID" id="24564383"/>
<feature type="region of interest" description="Disordered" evidence="1">
    <location>
        <begin position="34"/>
        <end position="64"/>
    </location>
</feature>
<organism evidence="2 3">
    <name type="scientific">Babesia bigemina</name>
    <dbReference type="NCBI Taxonomy" id="5866"/>
    <lineage>
        <taxon>Eukaryota</taxon>
        <taxon>Sar</taxon>
        <taxon>Alveolata</taxon>
        <taxon>Apicomplexa</taxon>
        <taxon>Aconoidasida</taxon>
        <taxon>Piroplasmida</taxon>
        <taxon>Babesiidae</taxon>
        <taxon>Babesia</taxon>
    </lineage>
</organism>
<dbReference type="EMBL" id="LK391708">
    <property type="protein sequence ID" value="CDR95842.1"/>
    <property type="molecule type" value="Genomic_DNA"/>
</dbReference>
<dbReference type="Proteomes" id="UP000033188">
    <property type="component" value="Chromosome 2"/>
</dbReference>
<evidence type="ECO:0000313" key="3">
    <source>
        <dbReference type="Proteomes" id="UP000033188"/>
    </source>
</evidence>
<feature type="compositionally biased region" description="Basic and acidic residues" evidence="1">
    <location>
        <begin position="34"/>
        <end position="45"/>
    </location>
</feature>
<protein>
    <submittedName>
        <fullName evidence="2">Uncharacterized protein</fullName>
    </submittedName>
</protein>
<name>A0A061D798_BABBI</name>
<feature type="region of interest" description="Disordered" evidence="1">
    <location>
        <begin position="1"/>
        <end position="21"/>
    </location>
</feature>
<reference evidence="3" key="1">
    <citation type="submission" date="2014-06" db="EMBL/GenBank/DDBJ databases">
        <authorList>
            <person name="Aslett M."/>
            <person name="De Silva N."/>
        </authorList>
    </citation>
    <scope>NUCLEOTIDE SEQUENCE [LARGE SCALE GENOMIC DNA]</scope>
    <source>
        <strain evidence="3">Bond</strain>
    </source>
</reference>
<feature type="compositionally biased region" description="Basic and acidic residues" evidence="1">
    <location>
        <begin position="11"/>
        <end position="21"/>
    </location>
</feature>
<sequence length="64" mass="7353">MGRHVALSRAPIDKREEDEAHREKYFASFLKKVRESPEDGEEINKPNKAKSNASVRGYRLGKPQ</sequence>
<gene>
    <name evidence="2" type="ORF">BBBOND_0209950</name>
</gene>
<dbReference type="RefSeq" id="XP_012768028.1">
    <property type="nucleotide sequence ID" value="XM_012912574.1"/>
</dbReference>
<evidence type="ECO:0000313" key="2">
    <source>
        <dbReference type="EMBL" id="CDR95842.1"/>
    </source>
</evidence>
<evidence type="ECO:0000256" key="1">
    <source>
        <dbReference type="SAM" id="MobiDB-lite"/>
    </source>
</evidence>
<dbReference type="VEuPathDB" id="PiroplasmaDB:BBBOND_0209950"/>